<evidence type="ECO:0000313" key="2">
    <source>
        <dbReference type="Proteomes" id="UP000515369"/>
    </source>
</evidence>
<protein>
    <submittedName>
        <fullName evidence="1">Uncharacterized protein</fullName>
    </submittedName>
</protein>
<dbReference type="RefSeq" id="WP_182461506.1">
    <property type="nucleotide sequence ID" value="NZ_CP059732.1"/>
</dbReference>
<name>A0A7G5GZG0_9BACT</name>
<accession>A0A7G5GZG0</accession>
<proteinExistence type="predicted"/>
<gene>
    <name evidence="1" type="ORF">H3H32_04675</name>
</gene>
<dbReference type="EMBL" id="CP059732">
    <property type="protein sequence ID" value="QMW04252.1"/>
    <property type="molecule type" value="Genomic_DNA"/>
</dbReference>
<sequence>MESHYALNDDQFAQQFELCQLNPALFSHEAHLRLAWIHVTRYGVEQAIENICTQLVRFVDSLGARDKYNQTLTVAAIRAVNHFVNKSDCTNFQDFIEQLPRLKYNFKELIACHYQLDIYTSDLARTTYVEPDLLPFS</sequence>
<reference evidence="1 2" key="1">
    <citation type="submission" date="2020-07" db="EMBL/GenBank/DDBJ databases">
        <title>Spirosoma foliorum sp. nov., isolated from the leaves on the Nejang mountain Korea, Republic of.</title>
        <authorList>
            <person name="Ho H."/>
            <person name="Lee Y.-J."/>
            <person name="Nurcahyanto D.-A."/>
            <person name="Kim S.-G."/>
        </authorList>
    </citation>
    <scope>NUCLEOTIDE SEQUENCE [LARGE SCALE GENOMIC DNA]</scope>
    <source>
        <strain evidence="1 2">PL0136</strain>
    </source>
</reference>
<dbReference type="KEGG" id="sfol:H3H32_04675"/>
<evidence type="ECO:0000313" key="1">
    <source>
        <dbReference type="EMBL" id="QMW04252.1"/>
    </source>
</evidence>
<dbReference type="Proteomes" id="UP000515369">
    <property type="component" value="Chromosome"/>
</dbReference>
<keyword evidence="2" id="KW-1185">Reference proteome</keyword>
<dbReference type="AlphaFoldDB" id="A0A7G5GZG0"/>
<organism evidence="1 2">
    <name type="scientific">Spirosoma foliorum</name>
    <dbReference type="NCBI Taxonomy" id="2710596"/>
    <lineage>
        <taxon>Bacteria</taxon>
        <taxon>Pseudomonadati</taxon>
        <taxon>Bacteroidota</taxon>
        <taxon>Cytophagia</taxon>
        <taxon>Cytophagales</taxon>
        <taxon>Cytophagaceae</taxon>
        <taxon>Spirosoma</taxon>
    </lineage>
</organism>